<reference evidence="1 2" key="1">
    <citation type="submission" date="2019-09" db="EMBL/GenBank/DDBJ databases">
        <authorList>
            <person name="Kritzky A."/>
            <person name="Schelkanova E.Y."/>
            <person name="Alkhova Z.V."/>
            <person name="Smirnova N.I."/>
        </authorList>
    </citation>
    <scope>NUCLEOTIDE SEQUENCE [LARGE SCALE GENOMIC DNA]</scope>
    <source>
        <strain evidence="1 2">M1526</strain>
    </source>
</reference>
<organism evidence="1 2">
    <name type="scientific">Vibrio cholerae</name>
    <dbReference type="NCBI Taxonomy" id="666"/>
    <lineage>
        <taxon>Bacteria</taxon>
        <taxon>Pseudomonadati</taxon>
        <taxon>Pseudomonadota</taxon>
        <taxon>Gammaproteobacteria</taxon>
        <taxon>Vibrionales</taxon>
        <taxon>Vibrionaceae</taxon>
        <taxon>Vibrio</taxon>
    </lineage>
</organism>
<comment type="caution">
    <text evidence="1">The sequence shown here is derived from an EMBL/GenBank/DDBJ whole genome shotgun (WGS) entry which is preliminary data.</text>
</comment>
<gene>
    <name evidence="1" type="ORF">F0M16_08080</name>
</gene>
<proteinExistence type="predicted"/>
<name>A0A5Q6PK03_VIBCL</name>
<protein>
    <submittedName>
        <fullName evidence="1">Uncharacterized protein</fullName>
    </submittedName>
</protein>
<evidence type="ECO:0000313" key="2">
    <source>
        <dbReference type="Proteomes" id="UP000323225"/>
    </source>
</evidence>
<dbReference type="Proteomes" id="UP000323225">
    <property type="component" value="Unassembled WGS sequence"/>
</dbReference>
<accession>A0A5Q6PK03</accession>
<evidence type="ECO:0000313" key="1">
    <source>
        <dbReference type="EMBL" id="KAA1255165.1"/>
    </source>
</evidence>
<sequence>MKTLNDFLEYLLSNEVIDEISTTGKWSHHGSSIYEYFEDQELTDLIGDSKLRKQEIRNYLKQKANEIFRDIQEEDPDFLYRSVYTNSPNKLKLQDEFGIFWSSNPQTTPCVKKRNGDFEVLITIEYDREIINWKETLRSRIDFLYGDREKEYQLLSGKKVTIRSFELLEVP</sequence>
<dbReference type="AlphaFoldDB" id="A0A5Q6PK03"/>
<dbReference type="EMBL" id="VUAA01000007">
    <property type="protein sequence ID" value="KAA1255165.1"/>
    <property type="molecule type" value="Genomic_DNA"/>
</dbReference>